<dbReference type="PANTHER" id="PTHR36492:SF2">
    <property type="entry name" value="[ACYL-CARRIER-PROTEIN] PHOSPHODIESTERASE PPTH"/>
    <property type="match status" value="1"/>
</dbReference>
<dbReference type="RefSeq" id="WP_345635235.1">
    <property type="nucleotide sequence ID" value="NZ_BAABJQ010000022.1"/>
</dbReference>
<keyword evidence="4" id="KW-1185">Reference proteome</keyword>
<name>A0ABP9SFQ7_9ACTN</name>
<evidence type="ECO:0000313" key="4">
    <source>
        <dbReference type="Proteomes" id="UP001501570"/>
    </source>
</evidence>
<dbReference type="Gene3D" id="3.60.21.10">
    <property type="match status" value="1"/>
</dbReference>
<comment type="caution">
    <text evidence="3">The sequence shown here is derived from an EMBL/GenBank/DDBJ whole genome shotgun (WGS) entry which is preliminary data.</text>
</comment>
<dbReference type="EMBL" id="BAABJQ010000022">
    <property type="protein sequence ID" value="GAA5194706.1"/>
    <property type="molecule type" value="Genomic_DNA"/>
</dbReference>
<feature type="region of interest" description="Disordered" evidence="1">
    <location>
        <begin position="263"/>
        <end position="295"/>
    </location>
</feature>
<feature type="domain" description="Calcineurin-like phosphoesterase" evidence="2">
    <location>
        <begin position="8"/>
        <end position="242"/>
    </location>
</feature>
<protein>
    <submittedName>
        <fullName evidence="3">Metallophosphoesterase</fullName>
    </submittedName>
</protein>
<feature type="compositionally biased region" description="Low complexity" evidence="1">
    <location>
        <begin position="284"/>
        <end position="295"/>
    </location>
</feature>
<gene>
    <name evidence="3" type="ORF">GCM10023322_59780</name>
</gene>
<dbReference type="InterPro" id="IPR004843">
    <property type="entry name" value="Calcineurin-like_PHP"/>
</dbReference>
<sequence length="295" mass="33599">MTVDRAGKVLAISDLHVSYADNRRIVERLAPESPDDWLLVAGDVGEKFADIEWALGVLRTRFARVVWVPGNHDLWTTPTDPVKLRGQARYQELVRMCRGLGVVTPEDPFPVWRGEGGPVTIAPLFLLYDYTFRPEGYPTRQAALDRAYEVGVVCNDEFLLHPDPYPSRQAWCAQRLAFTERRLAERDTALPTVLVNHFPLIREPTRVLRYPEFAQWCGTERTDDWHLRFRCAAVVYGHLHIPRTIWRDGVPFIEVSLGYPREWRPRGGEPGRPRQILPPPMDSAARTAGTPGTPA</sequence>
<evidence type="ECO:0000256" key="1">
    <source>
        <dbReference type="SAM" id="MobiDB-lite"/>
    </source>
</evidence>
<proteinExistence type="predicted"/>
<reference evidence="4" key="1">
    <citation type="journal article" date="2019" name="Int. J. Syst. Evol. Microbiol.">
        <title>The Global Catalogue of Microorganisms (GCM) 10K type strain sequencing project: providing services to taxonomists for standard genome sequencing and annotation.</title>
        <authorList>
            <consortium name="The Broad Institute Genomics Platform"/>
            <consortium name="The Broad Institute Genome Sequencing Center for Infectious Disease"/>
            <person name="Wu L."/>
            <person name="Ma J."/>
        </authorList>
    </citation>
    <scope>NUCLEOTIDE SEQUENCE [LARGE SCALE GENOMIC DNA]</scope>
    <source>
        <strain evidence="4">JCM 18304</strain>
    </source>
</reference>
<feature type="compositionally biased region" description="Basic and acidic residues" evidence="1">
    <location>
        <begin position="263"/>
        <end position="272"/>
    </location>
</feature>
<dbReference type="Proteomes" id="UP001501570">
    <property type="component" value="Unassembled WGS sequence"/>
</dbReference>
<dbReference type="PANTHER" id="PTHR36492">
    <property type="match status" value="1"/>
</dbReference>
<evidence type="ECO:0000259" key="2">
    <source>
        <dbReference type="Pfam" id="PF00149"/>
    </source>
</evidence>
<dbReference type="CDD" id="cd00838">
    <property type="entry name" value="MPP_superfamily"/>
    <property type="match status" value="1"/>
</dbReference>
<dbReference type="Pfam" id="PF00149">
    <property type="entry name" value="Metallophos"/>
    <property type="match status" value="1"/>
</dbReference>
<evidence type="ECO:0000313" key="3">
    <source>
        <dbReference type="EMBL" id="GAA5194706.1"/>
    </source>
</evidence>
<dbReference type="InterPro" id="IPR029052">
    <property type="entry name" value="Metallo-depent_PP-like"/>
</dbReference>
<dbReference type="SUPFAM" id="SSF56300">
    <property type="entry name" value="Metallo-dependent phosphatases"/>
    <property type="match status" value="1"/>
</dbReference>
<dbReference type="InterPro" id="IPR052963">
    <property type="entry name" value="Pantetheine_PDE"/>
</dbReference>
<organism evidence="3 4">
    <name type="scientific">Rugosimonospora acidiphila</name>
    <dbReference type="NCBI Taxonomy" id="556531"/>
    <lineage>
        <taxon>Bacteria</taxon>
        <taxon>Bacillati</taxon>
        <taxon>Actinomycetota</taxon>
        <taxon>Actinomycetes</taxon>
        <taxon>Micromonosporales</taxon>
        <taxon>Micromonosporaceae</taxon>
        <taxon>Rugosimonospora</taxon>
    </lineage>
</organism>
<accession>A0ABP9SFQ7</accession>